<sequence length="157" mass="17862">MDPFWLPYGSSMVRLCQRLGIAPEKFTRIYTHSWEANERAQIHVDYGDAFLIVHPAGIQLCGADATLVYDILTRKTEFRRNMEEMAVLNVYGKNSSTVDDAEWQAHRKLTTVTFPEKKKRAGLEIVIGESEWHVEVLDTTSETTDPVCASGYQELHA</sequence>
<dbReference type="InterPro" id="IPR036396">
    <property type="entry name" value="Cyt_P450_sf"/>
</dbReference>
<proteinExistence type="predicted"/>
<protein>
    <submittedName>
        <fullName evidence="1">Uncharacterized protein</fullName>
    </submittedName>
</protein>
<reference evidence="1 2" key="1">
    <citation type="submission" date="2019-06" db="EMBL/GenBank/DDBJ databases">
        <title>Genome Sequence of the Brown Rot Fungal Pathogen Monilinia fructicola.</title>
        <authorList>
            <person name="De Miccolis Angelini R.M."/>
            <person name="Landi L."/>
            <person name="Abate D."/>
            <person name="Pollastro S."/>
            <person name="Romanazzi G."/>
            <person name="Faretra F."/>
        </authorList>
    </citation>
    <scope>NUCLEOTIDE SEQUENCE [LARGE SCALE GENOMIC DNA]</scope>
    <source>
        <strain evidence="1 2">Mfrc123</strain>
    </source>
</reference>
<accession>A0A5M9K097</accession>
<dbReference type="Proteomes" id="UP000322873">
    <property type="component" value="Unassembled WGS sequence"/>
</dbReference>
<gene>
    <name evidence="1" type="ORF">EYC84_005809</name>
</gene>
<dbReference type="GO" id="GO:0020037">
    <property type="term" value="F:heme binding"/>
    <property type="evidence" value="ECO:0007669"/>
    <property type="project" value="InterPro"/>
</dbReference>
<evidence type="ECO:0000313" key="1">
    <source>
        <dbReference type="EMBL" id="KAA8574320.1"/>
    </source>
</evidence>
<dbReference type="Gene3D" id="1.10.630.10">
    <property type="entry name" value="Cytochrome P450"/>
    <property type="match status" value="1"/>
</dbReference>
<comment type="caution">
    <text evidence="1">The sequence shown here is derived from an EMBL/GenBank/DDBJ whole genome shotgun (WGS) entry which is preliminary data.</text>
</comment>
<dbReference type="SUPFAM" id="SSF48264">
    <property type="entry name" value="Cytochrome P450"/>
    <property type="match status" value="1"/>
</dbReference>
<evidence type="ECO:0000313" key="2">
    <source>
        <dbReference type="Proteomes" id="UP000322873"/>
    </source>
</evidence>
<organism evidence="1 2">
    <name type="scientific">Monilinia fructicola</name>
    <name type="common">Brown rot fungus</name>
    <name type="synonym">Ciboria fructicola</name>
    <dbReference type="NCBI Taxonomy" id="38448"/>
    <lineage>
        <taxon>Eukaryota</taxon>
        <taxon>Fungi</taxon>
        <taxon>Dikarya</taxon>
        <taxon>Ascomycota</taxon>
        <taxon>Pezizomycotina</taxon>
        <taxon>Leotiomycetes</taxon>
        <taxon>Helotiales</taxon>
        <taxon>Sclerotiniaceae</taxon>
        <taxon>Monilinia</taxon>
    </lineage>
</organism>
<name>A0A5M9K097_MONFR</name>
<dbReference type="AlphaFoldDB" id="A0A5M9K097"/>
<dbReference type="GO" id="GO:0005506">
    <property type="term" value="F:iron ion binding"/>
    <property type="evidence" value="ECO:0007669"/>
    <property type="project" value="InterPro"/>
</dbReference>
<dbReference type="GO" id="GO:0004497">
    <property type="term" value="F:monooxygenase activity"/>
    <property type="evidence" value="ECO:0007669"/>
    <property type="project" value="InterPro"/>
</dbReference>
<dbReference type="GO" id="GO:0016705">
    <property type="term" value="F:oxidoreductase activity, acting on paired donors, with incorporation or reduction of molecular oxygen"/>
    <property type="evidence" value="ECO:0007669"/>
    <property type="project" value="InterPro"/>
</dbReference>
<dbReference type="EMBL" id="VICG01000003">
    <property type="protein sequence ID" value="KAA8574320.1"/>
    <property type="molecule type" value="Genomic_DNA"/>
</dbReference>
<keyword evidence="2" id="KW-1185">Reference proteome</keyword>